<evidence type="ECO:0000313" key="2">
    <source>
        <dbReference type="EMBL" id="MBK4716258.1"/>
    </source>
</evidence>
<reference evidence="2" key="1">
    <citation type="submission" date="2021-01" db="EMBL/GenBank/DDBJ databases">
        <title>Intestinitalea alba gen. nov., sp. nov., a novel genus of the family Enterobacteriaceae, isolated from the gut of the plastic-eating mealworm Tenebrio molitor L.</title>
        <authorList>
            <person name="Yang Y."/>
        </authorList>
    </citation>
    <scope>NUCLEOTIDE SEQUENCE</scope>
    <source>
        <strain evidence="2">BIT-L3</strain>
    </source>
</reference>
<name>A0A8K0V380_9ENTR</name>
<evidence type="ECO:0000313" key="3">
    <source>
        <dbReference type="Proteomes" id="UP000659047"/>
    </source>
</evidence>
<dbReference type="EMBL" id="JAEPBH010000034">
    <property type="protein sequence ID" value="MBK4716258.1"/>
    <property type="molecule type" value="Genomic_DNA"/>
</dbReference>
<dbReference type="AlphaFoldDB" id="A0A8K0V380"/>
<sequence length="48" mass="5194">MGRPKENIEVPGQAEPVLESETATPEPEELQSVVEQAEPAQEQPEPAP</sequence>
<evidence type="ECO:0000256" key="1">
    <source>
        <dbReference type="SAM" id="MobiDB-lite"/>
    </source>
</evidence>
<feature type="compositionally biased region" description="Low complexity" evidence="1">
    <location>
        <begin position="35"/>
        <end position="48"/>
    </location>
</feature>
<organism evidence="2 3">
    <name type="scientific">Tenebrionibacter intestinalis</name>
    <dbReference type="NCBI Taxonomy" id="2799638"/>
    <lineage>
        <taxon>Bacteria</taxon>
        <taxon>Pseudomonadati</taxon>
        <taxon>Pseudomonadota</taxon>
        <taxon>Gammaproteobacteria</taxon>
        <taxon>Enterobacterales</taxon>
        <taxon>Enterobacteriaceae</taxon>
        <taxon>Tenebrionibacter/Tenebrionicola group</taxon>
        <taxon>Tenebrionibacter</taxon>
    </lineage>
</organism>
<dbReference type="Proteomes" id="UP000659047">
    <property type="component" value="Unassembled WGS sequence"/>
</dbReference>
<feature type="region of interest" description="Disordered" evidence="1">
    <location>
        <begin position="1"/>
        <end position="48"/>
    </location>
</feature>
<comment type="caution">
    <text evidence="2">The sequence shown here is derived from an EMBL/GenBank/DDBJ whole genome shotgun (WGS) entry which is preliminary data.</text>
</comment>
<gene>
    <name evidence="2" type="ORF">JJB97_13160</name>
</gene>
<accession>A0A8K0V380</accession>
<proteinExistence type="predicted"/>
<protein>
    <submittedName>
        <fullName evidence="2">Uncharacterized protein</fullName>
    </submittedName>
</protein>
<keyword evidence="3" id="KW-1185">Reference proteome</keyword>
<dbReference type="RefSeq" id="WP_238714461.1">
    <property type="nucleotide sequence ID" value="NZ_JAEPBH010000034.1"/>
</dbReference>